<dbReference type="InterPro" id="IPR047201">
    <property type="entry name" value="ERI-1_3'hExo-like"/>
</dbReference>
<keyword evidence="1" id="KW-0540">Nuclease</keyword>
<keyword evidence="6" id="KW-1185">Reference proteome</keyword>
<sequence>MQSLVRLQSSLVNGLVFTSAICVRKTSNARGSIAKTIAALERQQKQAAKSMYAPQKFTNFLVVDLEATCNQDGPPPYPQEIIEFPVLHLCGRTFQEVSRFHTYVQPDVHKELSDFCTELTGIVQSMLADKPSLKTVLISLDEWMQNNSITQTNSAVVTFGEWDMASALVNQCQYLGIAVPPIFRQWINLKKSLLEHTRQWPRNLSAALRNACIEQKGRPHSGIDDCLNIAELMRYLARSGYVFHFTGGNNLPKRHITDPLLGTVKVSRRPGYASR</sequence>
<evidence type="ECO:0000313" key="6">
    <source>
        <dbReference type="Proteomes" id="UP000594260"/>
    </source>
</evidence>
<dbReference type="Pfam" id="PF00929">
    <property type="entry name" value="RNase_T"/>
    <property type="match status" value="1"/>
</dbReference>
<dbReference type="PANTHER" id="PTHR23044:SF61">
    <property type="entry name" value="3'-5' EXORIBONUCLEASE 1-RELATED"/>
    <property type="match status" value="1"/>
</dbReference>
<keyword evidence="2" id="KW-0378">Hydrolase</keyword>
<evidence type="ECO:0000259" key="4">
    <source>
        <dbReference type="SMART" id="SM00479"/>
    </source>
</evidence>
<dbReference type="PANTHER" id="PTHR23044">
    <property type="entry name" value="3'-5' EXONUCLEASE ERI1-RELATED"/>
    <property type="match status" value="1"/>
</dbReference>
<dbReference type="Proteomes" id="UP000594260">
    <property type="component" value="Unplaced"/>
</dbReference>
<dbReference type="InterPro" id="IPR036397">
    <property type="entry name" value="RNaseH_sf"/>
</dbReference>
<dbReference type="InterPro" id="IPR013520">
    <property type="entry name" value="Ribonucl_H"/>
</dbReference>
<organism evidence="5 6">
    <name type="scientific">Varroa destructor</name>
    <name type="common">Honeybee mite</name>
    <dbReference type="NCBI Taxonomy" id="109461"/>
    <lineage>
        <taxon>Eukaryota</taxon>
        <taxon>Metazoa</taxon>
        <taxon>Ecdysozoa</taxon>
        <taxon>Arthropoda</taxon>
        <taxon>Chelicerata</taxon>
        <taxon>Arachnida</taxon>
        <taxon>Acari</taxon>
        <taxon>Parasitiformes</taxon>
        <taxon>Mesostigmata</taxon>
        <taxon>Gamasina</taxon>
        <taxon>Dermanyssoidea</taxon>
        <taxon>Varroidae</taxon>
        <taxon>Varroa</taxon>
    </lineage>
</organism>
<dbReference type="SMART" id="SM00479">
    <property type="entry name" value="EXOIII"/>
    <property type="match status" value="1"/>
</dbReference>
<evidence type="ECO:0000256" key="1">
    <source>
        <dbReference type="ARBA" id="ARBA00022722"/>
    </source>
</evidence>
<dbReference type="KEGG" id="vde:111243858"/>
<dbReference type="OMA" id="FNYANEI"/>
<dbReference type="RefSeq" id="XP_022645808.1">
    <property type="nucleotide sequence ID" value="XM_022790073.1"/>
</dbReference>
<dbReference type="GO" id="GO:0003676">
    <property type="term" value="F:nucleic acid binding"/>
    <property type="evidence" value="ECO:0007669"/>
    <property type="project" value="InterPro"/>
</dbReference>
<dbReference type="GeneID" id="111243858"/>
<keyword evidence="3" id="KW-0269">Exonuclease</keyword>
<proteinExistence type="predicted"/>
<dbReference type="EnsemblMetazoa" id="XM_022790073">
    <property type="protein sequence ID" value="XP_022645808"/>
    <property type="gene ID" value="LOC111243858"/>
</dbReference>
<name>A0A7M7J437_VARDE</name>
<dbReference type="InParanoid" id="A0A7M7J437"/>
<dbReference type="OrthoDB" id="448399at2759"/>
<reference evidence="5" key="1">
    <citation type="submission" date="2021-01" db="UniProtKB">
        <authorList>
            <consortium name="EnsemblMetazoa"/>
        </authorList>
    </citation>
    <scope>IDENTIFICATION</scope>
</reference>
<feature type="domain" description="Exonuclease" evidence="4">
    <location>
        <begin position="59"/>
        <end position="242"/>
    </location>
</feature>
<dbReference type="SUPFAM" id="SSF53098">
    <property type="entry name" value="Ribonuclease H-like"/>
    <property type="match status" value="1"/>
</dbReference>
<evidence type="ECO:0000313" key="5">
    <source>
        <dbReference type="EnsemblMetazoa" id="XP_022645807"/>
    </source>
</evidence>
<dbReference type="GO" id="GO:0000175">
    <property type="term" value="F:3'-5'-RNA exonuclease activity"/>
    <property type="evidence" value="ECO:0007669"/>
    <property type="project" value="InterPro"/>
</dbReference>
<dbReference type="InterPro" id="IPR012337">
    <property type="entry name" value="RNaseH-like_sf"/>
</dbReference>
<evidence type="ECO:0000256" key="3">
    <source>
        <dbReference type="ARBA" id="ARBA00022839"/>
    </source>
</evidence>
<dbReference type="EnsemblMetazoa" id="XM_022790072">
    <property type="protein sequence ID" value="XP_022645807"/>
    <property type="gene ID" value="LOC111243858"/>
</dbReference>
<protein>
    <recommendedName>
        <fullName evidence="4">Exonuclease domain-containing protein</fullName>
    </recommendedName>
</protein>
<dbReference type="Gene3D" id="3.30.420.10">
    <property type="entry name" value="Ribonuclease H-like superfamily/Ribonuclease H"/>
    <property type="match status" value="1"/>
</dbReference>
<dbReference type="CDD" id="cd06133">
    <property type="entry name" value="ERI-1_3'hExo_like"/>
    <property type="match status" value="1"/>
</dbReference>
<accession>A0A7M7J437</accession>
<dbReference type="InterPro" id="IPR051274">
    <property type="entry name" value="3-5_Exoribonuclease"/>
</dbReference>
<evidence type="ECO:0000256" key="2">
    <source>
        <dbReference type="ARBA" id="ARBA00022801"/>
    </source>
</evidence>
<dbReference type="AlphaFoldDB" id="A0A7M7J437"/>
<dbReference type="FunCoup" id="A0A7M7J437">
    <property type="interactions" value="1549"/>
</dbReference>
<dbReference type="RefSeq" id="XP_022645807.1">
    <property type="nucleotide sequence ID" value="XM_022790072.1"/>
</dbReference>